<evidence type="ECO:0000313" key="1">
    <source>
        <dbReference type="EMBL" id="OTF74465.1"/>
    </source>
</evidence>
<keyword evidence="2" id="KW-1185">Reference proteome</keyword>
<dbReference type="InterPro" id="IPR027267">
    <property type="entry name" value="AH/BAR_dom_sf"/>
</dbReference>
<evidence type="ECO:0000313" key="2">
    <source>
        <dbReference type="Proteomes" id="UP000194236"/>
    </source>
</evidence>
<protein>
    <submittedName>
        <fullName evidence="1">Uncharacterized protein</fullName>
    </submittedName>
</protein>
<dbReference type="Gene3D" id="1.20.1270.60">
    <property type="entry name" value="Arfaptin homology (AH) domain/BAR domain"/>
    <property type="match status" value="1"/>
</dbReference>
<proteinExistence type="predicted"/>
<dbReference type="SUPFAM" id="SSF103657">
    <property type="entry name" value="BAR/IMD domain-like"/>
    <property type="match status" value="1"/>
</dbReference>
<accession>A0A1Y3B5A0</accession>
<comment type="caution">
    <text evidence="1">The sequence shown here is derived from an EMBL/GenBank/DDBJ whole genome shotgun (WGS) entry which is preliminary data.</text>
</comment>
<dbReference type="Proteomes" id="UP000194236">
    <property type="component" value="Unassembled WGS sequence"/>
</dbReference>
<dbReference type="OrthoDB" id="5593455at2759"/>
<reference evidence="1 2" key="1">
    <citation type="submission" date="2017-03" db="EMBL/GenBank/DDBJ databases">
        <title>Genome Survey of Euroglyphus maynei.</title>
        <authorList>
            <person name="Arlian L.G."/>
            <person name="Morgan M.S."/>
            <person name="Rider S.D."/>
        </authorList>
    </citation>
    <scope>NUCLEOTIDE SEQUENCE [LARGE SCALE GENOMIC DNA]</scope>
    <source>
        <strain evidence="1">Arlian Lab</strain>
        <tissue evidence="1">Whole body</tissue>
    </source>
</reference>
<dbReference type="AlphaFoldDB" id="A0A1Y3B5A0"/>
<organism evidence="1 2">
    <name type="scientific">Euroglyphus maynei</name>
    <name type="common">Mayne's house dust mite</name>
    <dbReference type="NCBI Taxonomy" id="6958"/>
    <lineage>
        <taxon>Eukaryota</taxon>
        <taxon>Metazoa</taxon>
        <taxon>Ecdysozoa</taxon>
        <taxon>Arthropoda</taxon>
        <taxon>Chelicerata</taxon>
        <taxon>Arachnida</taxon>
        <taxon>Acari</taxon>
        <taxon>Acariformes</taxon>
        <taxon>Sarcoptiformes</taxon>
        <taxon>Astigmata</taxon>
        <taxon>Psoroptidia</taxon>
        <taxon>Analgoidea</taxon>
        <taxon>Pyroglyphidae</taxon>
        <taxon>Pyroglyphinae</taxon>
        <taxon>Euroglyphus</taxon>
    </lineage>
</organism>
<gene>
    <name evidence="1" type="ORF">BLA29_002680</name>
</gene>
<dbReference type="EMBL" id="MUJZ01046952">
    <property type="protein sequence ID" value="OTF74465.1"/>
    <property type="molecule type" value="Genomic_DNA"/>
</dbReference>
<sequence length="229" mass="25387">MKNYLTIYSEILESGHALMGQVYKEFRHNFTELSTTKLLETFVNSKATGSNRPAVINFEEANVMNSANQIPNLHQSVTNSNAAMTTTTTMTGTIKKDLMQSTNTTTTTKTTTNLFNLSNSFYPSADIVEFFPMSTQSSILNDNLNKENNTNDNNNNNNNSIIADFADHHLTNAINNHFLPLNLSQSSSSTLSTIQPSISASNNSTILENNFNNNGSNNKKDGKIFFENF</sequence>
<name>A0A1Y3B5A0_EURMA</name>